<sequence>MSFETPGCKAQRLKQGVAEDQRQRVIDLRKRHSYREVAAMTGLAIGTVKTIVSRSGAGRDNAHHRAFFTLPPIRSSTETLPSVPELPPQQRVTGDKEVDAVLWLHSVIKTGQTAMIDLAMQAAKKIKTPLDVLEKRYRDFIVMTNPGNPFAALSSFGFGDLERLAESSTRARGLHLEAYARFDDPLAETEPDMFCITGLQSLERAGKFGDFDKAEVAERFKAHPDLMPNTLADCLHELGYWNQLYLLRNAVDRDASDGWAESTARDWFVFGLLAEIRPRNKTEALAVFRYLVSSERDDMAESEAILCNLIG</sequence>
<gene>
    <name evidence="1" type="ORF">PSCICP_41450</name>
</gene>
<evidence type="ECO:0000313" key="1">
    <source>
        <dbReference type="EMBL" id="GFM94173.1"/>
    </source>
</evidence>
<proteinExistence type="predicted"/>
<dbReference type="GeneID" id="45540960"/>
<organism evidence="1 2">
    <name type="scientific">Pseudomonas cichorii</name>
    <dbReference type="NCBI Taxonomy" id="36746"/>
    <lineage>
        <taxon>Bacteria</taxon>
        <taxon>Pseudomonadati</taxon>
        <taxon>Pseudomonadota</taxon>
        <taxon>Gammaproteobacteria</taxon>
        <taxon>Pseudomonadales</taxon>
        <taxon>Pseudomonadaceae</taxon>
        <taxon>Pseudomonas</taxon>
    </lineage>
</organism>
<name>A0ABQ1DTD6_PSECI</name>
<protein>
    <recommendedName>
        <fullName evidence="3">Helix-turn-helix domain-containing protein</fullName>
    </recommendedName>
</protein>
<evidence type="ECO:0008006" key="3">
    <source>
        <dbReference type="Google" id="ProtNLM"/>
    </source>
</evidence>
<dbReference type="EMBL" id="BLWA01000014">
    <property type="protein sequence ID" value="GFM94173.1"/>
    <property type="molecule type" value="Genomic_DNA"/>
</dbReference>
<keyword evidence="2" id="KW-1185">Reference proteome</keyword>
<dbReference type="Proteomes" id="UP000614982">
    <property type="component" value="Unassembled WGS sequence"/>
</dbReference>
<reference evidence="1 2" key="1">
    <citation type="submission" date="2020-05" db="EMBL/GenBank/DDBJ databases">
        <title>Genetic diversity of Pseudomonas cichorii.</title>
        <authorList>
            <person name="Tani S."/>
            <person name="Yagi H."/>
            <person name="Hashimoto S."/>
            <person name="Iiyama K."/>
            <person name="Furuya N."/>
        </authorList>
    </citation>
    <scope>NUCLEOTIDE SEQUENCE [LARGE SCALE GENOMIC DNA]</scope>
    <source>
        <strain evidence="1 2">LMG 2162</strain>
    </source>
</reference>
<comment type="caution">
    <text evidence="1">The sequence shown here is derived from an EMBL/GenBank/DDBJ whole genome shotgun (WGS) entry which is preliminary data.</text>
</comment>
<dbReference type="RefSeq" id="WP_025258569.1">
    <property type="nucleotide sequence ID" value="NZ_BLVV01000021.1"/>
</dbReference>
<accession>A0ABQ1DTD6</accession>
<evidence type="ECO:0000313" key="2">
    <source>
        <dbReference type="Proteomes" id="UP000614982"/>
    </source>
</evidence>